<reference evidence="1 2" key="1">
    <citation type="submission" date="2019-03" db="EMBL/GenBank/DDBJ databases">
        <title>Genomic Encyclopedia of Type Strains, Phase IV (KMG-IV): sequencing the most valuable type-strain genomes for metagenomic binning, comparative biology and taxonomic classification.</title>
        <authorList>
            <person name="Goeker M."/>
        </authorList>
    </citation>
    <scope>NUCLEOTIDE SEQUENCE [LARGE SCALE GENOMIC DNA]</scope>
    <source>
        <strain evidence="1 2">DSM 104836</strain>
    </source>
</reference>
<keyword evidence="2" id="KW-1185">Reference proteome</keyword>
<dbReference type="RefSeq" id="WP_165907524.1">
    <property type="nucleotide sequence ID" value="NZ_CBDUOC010000095.1"/>
</dbReference>
<name>A0A4R3JB91_9RHOB</name>
<comment type="caution">
    <text evidence="1">The sequence shown here is derived from an EMBL/GenBank/DDBJ whole genome shotgun (WGS) entry which is preliminary data.</text>
</comment>
<dbReference type="Proteomes" id="UP000295696">
    <property type="component" value="Unassembled WGS sequence"/>
</dbReference>
<gene>
    <name evidence="1" type="ORF">EDD52_107122</name>
</gene>
<accession>A0A4R3JB91</accession>
<organism evidence="1 2">
    <name type="scientific">Primorskyibacter sedentarius</name>
    <dbReference type="NCBI Taxonomy" id="745311"/>
    <lineage>
        <taxon>Bacteria</taxon>
        <taxon>Pseudomonadati</taxon>
        <taxon>Pseudomonadota</taxon>
        <taxon>Alphaproteobacteria</taxon>
        <taxon>Rhodobacterales</taxon>
        <taxon>Roseobacteraceae</taxon>
        <taxon>Primorskyibacter</taxon>
    </lineage>
</organism>
<sequence length="53" mass="6202">MTMISSVREHMNRRIAYNRTLNELSALPLNSRLDLNIYEGDIRKIAHRAVYGK</sequence>
<proteinExistence type="predicted"/>
<protein>
    <recommendedName>
        <fullName evidence="3">DUF1127 domain-containing protein</fullName>
    </recommendedName>
</protein>
<dbReference type="AlphaFoldDB" id="A0A4R3JB91"/>
<evidence type="ECO:0008006" key="3">
    <source>
        <dbReference type="Google" id="ProtNLM"/>
    </source>
</evidence>
<evidence type="ECO:0000313" key="1">
    <source>
        <dbReference type="EMBL" id="TCS63289.1"/>
    </source>
</evidence>
<evidence type="ECO:0000313" key="2">
    <source>
        <dbReference type="Proteomes" id="UP000295696"/>
    </source>
</evidence>
<dbReference type="EMBL" id="SLZU01000007">
    <property type="protein sequence ID" value="TCS63289.1"/>
    <property type="molecule type" value="Genomic_DNA"/>
</dbReference>